<accession>A0A562IJZ8</accession>
<sequence length="327" mass="36800">MLWQGLGLLLLLASVRVSAEPIPELVFLSEHPVEQMPAGNLSGLARCDGHLLTLSDREDGNLHRLDTQNPIWRAQVEPFQTPEIPENHQLPWGMRAQSMLSGPVRGGQMDFEGIACDALGNRYLVSEAYASVLKITPDGQSHWLELPEALMPQARSRGLLRKHNALYEGIAVDPQGQRIWLAAEREQRGLLHIELKQEHWECPEGHCVLLFEAQAMPSGTAEASPAPDFSDLQLYQNKLFTLERQARQLCRRNLEEGTVERCWSFATTAQKENYRYPTPYGIAEALWLEEDTVLIGLDNNDHLRADGEARPIVWRFAAPAEGWMGTP</sequence>
<dbReference type="OrthoDB" id="6195379at2"/>
<reference evidence="2 3" key="1">
    <citation type="submission" date="2019-07" db="EMBL/GenBank/DDBJ databases">
        <title>Genomic Encyclopedia of Type Strains, Phase I: the one thousand microbial genomes (KMG-I) project.</title>
        <authorList>
            <person name="Kyrpides N."/>
        </authorList>
    </citation>
    <scope>NUCLEOTIDE SEQUENCE [LARGE SCALE GENOMIC DNA]</scope>
    <source>
        <strain evidence="2 3">DSM 375</strain>
    </source>
</reference>
<protein>
    <submittedName>
        <fullName evidence="2">Phytase-like protein with esterase activity</fullName>
    </submittedName>
</protein>
<dbReference type="Proteomes" id="UP000319627">
    <property type="component" value="Unassembled WGS sequence"/>
</dbReference>
<dbReference type="SUPFAM" id="SSF63825">
    <property type="entry name" value="YWTD domain"/>
    <property type="match status" value="1"/>
</dbReference>
<keyword evidence="3" id="KW-1185">Reference proteome</keyword>
<evidence type="ECO:0000259" key="1">
    <source>
        <dbReference type="Pfam" id="PF13449"/>
    </source>
</evidence>
<proteinExistence type="predicted"/>
<dbReference type="AlphaFoldDB" id="A0A562IJZ8"/>
<dbReference type="InterPro" id="IPR027372">
    <property type="entry name" value="Phytase-like_dom"/>
</dbReference>
<comment type="caution">
    <text evidence="2">The sequence shown here is derived from an EMBL/GenBank/DDBJ whole genome shotgun (WGS) entry which is preliminary data.</text>
</comment>
<evidence type="ECO:0000313" key="3">
    <source>
        <dbReference type="Proteomes" id="UP000319627"/>
    </source>
</evidence>
<feature type="domain" description="Phytase-like" evidence="1">
    <location>
        <begin position="37"/>
        <end position="186"/>
    </location>
</feature>
<evidence type="ECO:0000313" key="2">
    <source>
        <dbReference type="EMBL" id="TWH71347.1"/>
    </source>
</evidence>
<organism evidence="2 3">
    <name type="scientific">Azomonas agilis</name>
    <dbReference type="NCBI Taxonomy" id="116849"/>
    <lineage>
        <taxon>Bacteria</taxon>
        <taxon>Pseudomonadati</taxon>
        <taxon>Pseudomonadota</taxon>
        <taxon>Gammaproteobacteria</taxon>
        <taxon>Pseudomonadales</taxon>
        <taxon>Pseudomonadaceae</taxon>
        <taxon>Azomonas</taxon>
    </lineage>
</organism>
<dbReference type="Pfam" id="PF13449">
    <property type="entry name" value="Phytase-like"/>
    <property type="match status" value="1"/>
</dbReference>
<gene>
    <name evidence="2" type="ORF">LX59_01630</name>
</gene>
<dbReference type="EMBL" id="VLKG01000005">
    <property type="protein sequence ID" value="TWH71347.1"/>
    <property type="molecule type" value="Genomic_DNA"/>
</dbReference>
<dbReference type="RefSeq" id="WP_144571345.1">
    <property type="nucleotide sequence ID" value="NZ_VLKG01000005.1"/>
</dbReference>
<name>A0A562IJZ8_9GAMM</name>